<evidence type="ECO:0000313" key="3">
    <source>
        <dbReference type="Proteomes" id="UP001157355"/>
    </source>
</evidence>
<dbReference type="GO" id="GO:0006508">
    <property type="term" value="P:proteolysis"/>
    <property type="evidence" value="ECO:0007669"/>
    <property type="project" value="UniProtKB-KW"/>
</dbReference>
<keyword evidence="3" id="KW-1185">Reference proteome</keyword>
<protein>
    <submittedName>
        <fullName evidence="2">Aspartyl protease</fullName>
    </submittedName>
</protein>
<keyword evidence="1" id="KW-0812">Transmembrane</keyword>
<sequence length="190" mass="20728">MNGEDFGRLAYLGLMLAAVAGWIMVEYRQRLGQAMRVALAWGLIFQGVMAGYGLWSDIRRDILPEQVVSPGRVEIPRHQDGHYYLRLKVDGHEMEFMADTGATGIVLSAEDAASVGIDLAGLEYLGQAETANGVVRTARVSLESVVLGPFEDQGVTAFVNEAAMQGSLLGMDYLGRFSIQITGDRMILTR</sequence>
<dbReference type="Pfam" id="PF13975">
    <property type="entry name" value="gag-asp_proteas"/>
    <property type="match status" value="1"/>
</dbReference>
<dbReference type="InterPro" id="IPR011969">
    <property type="entry name" value="Clan_AA_Asp_peptidase_C"/>
</dbReference>
<dbReference type="InterPro" id="IPR034122">
    <property type="entry name" value="Retropepsin-like_bacterial"/>
</dbReference>
<evidence type="ECO:0000313" key="2">
    <source>
        <dbReference type="EMBL" id="GLS87607.1"/>
    </source>
</evidence>
<dbReference type="InterPro" id="IPR021109">
    <property type="entry name" value="Peptidase_aspartic_dom_sf"/>
</dbReference>
<dbReference type="RefSeq" id="WP_284325786.1">
    <property type="nucleotide sequence ID" value="NZ_BSPP01000010.1"/>
</dbReference>
<keyword evidence="2" id="KW-0378">Hydrolase</keyword>
<dbReference type="EMBL" id="BSPP01000010">
    <property type="protein sequence ID" value="GLS87607.1"/>
    <property type="molecule type" value="Genomic_DNA"/>
</dbReference>
<name>A0AA37TU73_9RHOB</name>
<reference evidence="2 3" key="1">
    <citation type="journal article" date="2014" name="Int. J. Syst. Evol. Microbiol.">
        <title>Complete genome sequence of Corynebacterium casei LMG S-19264T (=DSM 44701T), isolated from a smear-ripened cheese.</title>
        <authorList>
            <consortium name="US DOE Joint Genome Institute (JGI-PGF)"/>
            <person name="Walter F."/>
            <person name="Albersmeier A."/>
            <person name="Kalinowski J."/>
            <person name="Ruckert C."/>
        </authorList>
    </citation>
    <scope>NUCLEOTIDE SEQUENCE [LARGE SCALE GENOMIC DNA]</scope>
    <source>
        <strain evidence="2 3">NBRC 111766</strain>
    </source>
</reference>
<dbReference type="Proteomes" id="UP001157355">
    <property type="component" value="Unassembled WGS sequence"/>
</dbReference>
<keyword evidence="2" id="KW-0645">Protease</keyword>
<keyword evidence="1" id="KW-1133">Transmembrane helix</keyword>
<dbReference type="AlphaFoldDB" id="A0AA37TU73"/>
<dbReference type="Gene3D" id="2.40.70.10">
    <property type="entry name" value="Acid Proteases"/>
    <property type="match status" value="1"/>
</dbReference>
<comment type="caution">
    <text evidence="2">The sequence shown here is derived from an EMBL/GenBank/DDBJ whole genome shotgun (WGS) entry which is preliminary data.</text>
</comment>
<feature type="transmembrane region" description="Helical" evidence="1">
    <location>
        <begin position="37"/>
        <end position="55"/>
    </location>
</feature>
<dbReference type="SUPFAM" id="SSF50630">
    <property type="entry name" value="Acid proteases"/>
    <property type="match status" value="1"/>
</dbReference>
<accession>A0AA37TU73</accession>
<keyword evidence="1" id="KW-0472">Membrane</keyword>
<dbReference type="NCBIfam" id="TIGR02281">
    <property type="entry name" value="clan_AA_DTGA"/>
    <property type="match status" value="1"/>
</dbReference>
<dbReference type="CDD" id="cd05483">
    <property type="entry name" value="retropepsin_like_bacteria"/>
    <property type="match status" value="1"/>
</dbReference>
<organism evidence="2 3">
    <name type="scientific">Cypionkella aquatica</name>
    <dbReference type="NCBI Taxonomy" id="1756042"/>
    <lineage>
        <taxon>Bacteria</taxon>
        <taxon>Pseudomonadati</taxon>
        <taxon>Pseudomonadota</taxon>
        <taxon>Alphaproteobacteria</taxon>
        <taxon>Rhodobacterales</taxon>
        <taxon>Paracoccaceae</taxon>
        <taxon>Cypionkella</taxon>
    </lineage>
</organism>
<feature type="transmembrane region" description="Helical" evidence="1">
    <location>
        <begin position="6"/>
        <end position="25"/>
    </location>
</feature>
<dbReference type="GO" id="GO:0008233">
    <property type="term" value="F:peptidase activity"/>
    <property type="evidence" value="ECO:0007669"/>
    <property type="project" value="UniProtKB-KW"/>
</dbReference>
<proteinExistence type="predicted"/>
<gene>
    <name evidence="2" type="ORF">GCM10010873_25810</name>
</gene>
<evidence type="ECO:0000256" key="1">
    <source>
        <dbReference type="SAM" id="Phobius"/>
    </source>
</evidence>